<feature type="compositionally biased region" description="Basic and acidic residues" evidence="1">
    <location>
        <begin position="68"/>
        <end position="86"/>
    </location>
</feature>
<name>A0A176Z0A9_9BRAD</name>
<feature type="region of interest" description="Disordered" evidence="1">
    <location>
        <begin position="27"/>
        <end position="86"/>
    </location>
</feature>
<gene>
    <name evidence="3" type="ORF">AYJ54_45205</name>
</gene>
<evidence type="ECO:0000256" key="2">
    <source>
        <dbReference type="SAM" id="SignalP"/>
    </source>
</evidence>
<dbReference type="EMBL" id="LUUB01000038">
    <property type="protein sequence ID" value="OAF12948.1"/>
    <property type="molecule type" value="Genomic_DNA"/>
</dbReference>
<feature type="chain" id="PRO_5008055248" evidence="2">
    <location>
        <begin position="27"/>
        <end position="86"/>
    </location>
</feature>
<dbReference type="AlphaFoldDB" id="A0A176Z0A9"/>
<keyword evidence="2" id="KW-0732">Signal</keyword>
<organism evidence="3 4">
    <name type="scientific">Bradyrhizobium centrolobii</name>
    <dbReference type="NCBI Taxonomy" id="1505087"/>
    <lineage>
        <taxon>Bacteria</taxon>
        <taxon>Pseudomonadati</taxon>
        <taxon>Pseudomonadota</taxon>
        <taxon>Alphaproteobacteria</taxon>
        <taxon>Hyphomicrobiales</taxon>
        <taxon>Nitrobacteraceae</taxon>
        <taxon>Bradyrhizobium</taxon>
    </lineage>
</organism>
<dbReference type="STRING" id="1505087.AYJ54_45205"/>
<dbReference type="Proteomes" id="UP000076959">
    <property type="component" value="Unassembled WGS sequence"/>
</dbReference>
<accession>A0A176Z0A9</accession>
<keyword evidence="4" id="KW-1185">Reference proteome</keyword>
<comment type="caution">
    <text evidence="3">The sequence shown here is derived from an EMBL/GenBank/DDBJ whole genome shotgun (WGS) entry which is preliminary data.</text>
</comment>
<evidence type="ECO:0000313" key="3">
    <source>
        <dbReference type="EMBL" id="OAF12948.1"/>
    </source>
</evidence>
<feature type="compositionally biased region" description="Low complexity" evidence="1">
    <location>
        <begin position="52"/>
        <end position="66"/>
    </location>
</feature>
<feature type="compositionally biased region" description="Low complexity" evidence="1">
    <location>
        <begin position="27"/>
        <end position="42"/>
    </location>
</feature>
<protein>
    <submittedName>
        <fullName evidence="3">Uncharacterized protein</fullName>
    </submittedName>
</protein>
<dbReference type="RefSeq" id="WP_063698507.1">
    <property type="nucleotide sequence ID" value="NZ_LUUB01000038.1"/>
</dbReference>
<evidence type="ECO:0000313" key="4">
    <source>
        <dbReference type="Proteomes" id="UP000076959"/>
    </source>
</evidence>
<evidence type="ECO:0000256" key="1">
    <source>
        <dbReference type="SAM" id="MobiDB-lite"/>
    </source>
</evidence>
<sequence length="86" mass="8877">MTMTSRALAVSLLSGAFLLTAASTFAQSAASAPATATRPTAPDQNSLPNANAPPASTTQTTGQSSAEPKVREMNQKEKDKVDRQGK</sequence>
<proteinExistence type="predicted"/>
<reference evidence="3 4" key="1">
    <citation type="submission" date="2016-03" db="EMBL/GenBank/DDBJ databases">
        <title>Draft Genome Sequence of the Strain BR 10245 (Bradyrhizobium sp.) isolated from nodules of Centrolobium paraense.</title>
        <authorList>
            <person name="Simoes-Araujo J.L.Sr."/>
            <person name="Barauna A.C."/>
            <person name="Silva K."/>
            <person name="Zilli J.E."/>
        </authorList>
    </citation>
    <scope>NUCLEOTIDE SEQUENCE [LARGE SCALE GENOMIC DNA]</scope>
    <source>
        <strain evidence="3 4">BR 10245</strain>
    </source>
</reference>
<feature type="signal peptide" evidence="2">
    <location>
        <begin position="1"/>
        <end position="26"/>
    </location>
</feature>